<evidence type="ECO:0000313" key="2">
    <source>
        <dbReference type="Proteomes" id="UP001256827"/>
    </source>
</evidence>
<dbReference type="InterPro" id="IPR026838">
    <property type="entry name" value="YheC/D"/>
</dbReference>
<dbReference type="SUPFAM" id="SSF56059">
    <property type="entry name" value="Glutathione synthetase ATP-binding domain-like"/>
    <property type="match status" value="1"/>
</dbReference>
<keyword evidence="2" id="KW-1185">Reference proteome</keyword>
<dbReference type="EMBL" id="CP134050">
    <property type="protein sequence ID" value="WNC13285.1"/>
    <property type="molecule type" value="Genomic_DNA"/>
</dbReference>
<dbReference type="Proteomes" id="UP001256827">
    <property type="component" value="Chromosome"/>
</dbReference>
<organism evidence="1 2">
    <name type="scientific">Brevibacillus brevis</name>
    <name type="common">Bacillus brevis</name>
    <dbReference type="NCBI Taxonomy" id="1393"/>
    <lineage>
        <taxon>Bacteria</taxon>
        <taxon>Bacillati</taxon>
        <taxon>Bacillota</taxon>
        <taxon>Bacilli</taxon>
        <taxon>Bacillales</taxon>
        <taxon>Paenibacillaceae</taxon>
        <taxon>Brevibacillus</taxon>
    </lineage>
</organism>
<sequence length="374" mass="42216">MPAKKVIGILTWREGMRFAEPGYLRRLVAAGRKLGADVFLFSHQDVFARGRKIRGFVPKANGGWESGWHPWPQIVIDRYRRRVPAYMKLRHSGLFDFANSPFSKKWRVTQLLASDERVQQWIPATSVYSPERFKAMLKRYPILYVKPGNGTGGRGIAKVVARANGYEISGRDKRYGQRTASLRTAEQAGSWVKRWVRDESIQGGNFLVQQGLDLGLVPRRVTDVRLLIQKDGKGEWRVTGCGARVGKSGSATSNLHGGGKAVPFHVLVAKRFGEEQAGTILRECHQMAHQVARVLEERFGRMMEFGLDIGVDVDGKVWLIEVNPKPGREVFRQMGELALYEEAIRRPVQFALHLIEEKAKQNPSKDLSGERSVI</sequence>
<evidence type="ECO:0000313" key="1">
    <source>
        <dbReference type="EMBL" id="WNC13285.1"/>
    </source>
</evidence>
<dbReference type="Pfam" id="PF14398">
    <property type="entry name" value="ATPgrasp_YheCD"/>
    <property type="match status" value="1"/>
</dbReference>
<proteinExistence type="predicted"/>
<accession>A0ABY9SZP8</accession>
<name>A0ABY9SZP8_BREBE</name>
<dbReference type="RefSeq" id="WP_310764779.1">
    <property type="nucleotide sequence ID" value="NZ_CP134050.1"/>
</dbReference>
<dbReference type="Gene3D" id="3.30.470.20">
    <property type="entry name" value="ATP-grasp fold, B domain"/>
    <property type="match status" value="1"/>
</dbReference>
<protein>
    <submittedName>
        <fullName evidence="1">YheC/YheD family protein</fullName>
    </submittedName>
</protein>
<gene>
    <name evidence="1" type="ORF">RGB73_21655</name>
</gene>
<reference evidence="1 2" key="1">
    <citation type="submission" date="2023-09" db="EMBL/GenBank/DDBJ databases">
        <title>Complete Genome and Methylome dissection of Bacillus brevis NEB573 original source of BbsI restriction endonuclease.</title>
        <authorList>
            <person name="Fomenkov A."/>
            <person name="Roberts R.D."/>
        </authorList>
    </citation>
    <scope>NUCLEOTIDE SEQUENCE [LARGE SCALE GENOMIC DNA]</scope>
    <source>
        <strain evidence="1 2">NEB573</strain>
    </source>
</reference>